<accession>A0A8J9RZ74</accession>
<feature type="region of interest" description="Disordered" evidence="2">
    <location>
        <begin position="500"/>
        <end position="537"/>
    </location>
</feature>
<organism evidence="4">
    <name type="scientific">Phaeodactylum tricornutum</name>
    <name type="common">Diatom</name>
    <dbReference type="NCBI Taxonomy" id="2850"/>
    <lineage>
        <taxon>Eukaryota</taxon>
        <taxon>Sar</taxon>
        <taxon>Stramenopiles</taxon>
        <taxon>Ochrophyta</taxon>
        <taxon>Bacillariophyta</taxon>
        <taxon>Bacillariophyceae</taxon>
        <taxon>Bacillariophycidae</taxon>
        <taxon>Naviculales</taxon>
        <taxon>Phaeodactylaceae</taxon>
        <taxon>Phaeodactylum</taxon>
    </lineage>
</organism>
<keyword evidence="1" id="KW-0175">Coiled coil</keyword>
<feature type="compositionally biased region" description="Polar residues" evidence="2">
    <location>
        <begin position="500"/>
        <end position="520"/>
    </location>
</feature>
<dbReference type="EMBL" id="OU594942">
    <property type="protein sequence ID" value="CAG9276904.1"/>
    <property type="molecule type" value="Genomic_DNA"/>
</dbReference>
<evidence type="ECO:0000256" key="2">
    <source>
        <dbReference type="SAM" id="MobiDB-lite"/>
    </source>
</evidence>
<name>A0A8J9RZ74_PHATR</name>
<protein>
    <recommendedName>
        <fullName evidence="3">Conserved oligomeric Golgi complex subunit 5 helical domain-containing protein</fullName>
    </recommendedName>
</protein>
<proteinExistence type="predicted"/>
<gene>
    <name evidence="4" type="ORF">PTTT1_LOCUS2179</name>
</gene>
<sequence length="1002" mass="110371">MDSSRSSSNRASNSSASLSANSLPSQKADQTAAAAASLNLLLREDRLLVIHGLTESGTQPDKVAFPYAAALLADGDDSNTVNTKQRADGALQDVERKLALVESLAVKLSRTSPEAVAGHLLRLHGYHLPKEGLKEDKPSSTTLSAVRDKADRLERQSEVLENVARRVEGSLSRGLKRMETACTRLERVLSLSNTLKMILRLQFENSKLQNYDLEDLRDLTRAAASVSVVEDLLKRSELQASIEAIQKIRPEVERTATDVRQSAAMLLQDQYHQKNAIHQLGGTLQVYYHLGELPGAVWKVVENAHGKAESTSRDLWNALTLMNLTEQAKKTAKDSRSVEKKLKQMRAEAASQWANGIYDVSTQVRNLQRVLMRKSDPLQRQFFVDVVAAASIPAAFRDSSLGKDFSLFGLFWGRFCKSLGIILEDILQQDNGKHRSDVASLYPSVRSVSNDMLSTLQDNLNAGNSALEDLGTAATPGILGGSALLDDTFLDWTTGQFDVEENPQSATTPDSWTHTTQRSASAKHPSQRFSASGGTGSATMSQIYQSMEWNTLQGDKKGRHGLYPLQQAFIEACTDRLCSPLQFMFPENVALDDDGVAIASGLSMLPSKYDIQRFDENIRQEISLADPKEGGGDLSSVTMIANCVVSMISELCLRAKNALSGIGESGYLNSDWSMTESLKHDRKVTVILFTVANYLRIAPDTVFLAPYRPSISLQQEEAASVCQVALQPALKEIEKMVKNSVTSPLGRAINKRIGDTMAKMHQGVYLGSNVGIDEDSPAFVQKHLNGIYEIISKEILSKLPPEYGSAVATSVAMFSIYNFVSNFTLLRPLGESARLHITQDLADLELALEQLMLKSGNSVSLHFIGNGKPYLELRAVRQMLFWTGLDSADKQAVDVAKSLLREPWMKDVRPSTIFHYLYSYAPSFLSSPYHTRRMKPEAYVRLLVKPDGSVEETEDDAWMTVMASCDAYQQRASSGGSNMDGDIRVAEVLLTMGPEVMRRRGH</sequence>
<dbReference type="GO" id="GO:0006891">
    <property type="term" value="P:intra-Golgi vesicle-mediated transport"/>
    <property type="evidence" value="ECO:0007669"/>
    <property type="project" value="InterPro"/>
</dbReference>
<dbReference type="GO" id="GO:0017119">
    <property type="term" value="C:Golgi transport complex"/>
    <property type="evidence" value="ECO:0007669"/>
    <property type="project" value="InterPro"/>
</dbReference>
<feature type="compositionally biased region" description="Low complexity" evidence="2">
    <location>
        <begin position="1"/>
        <end position="23"/>
    </location>
</feature>
<evidence type="ECO:0000259" key="3">
    <source>
        <dbReference type="Pfam" id="PF20649"/>
    </source>
</evidence>
<feature type="region of interest" description="Disordered" evidence="2">
    <location>
        <begin position="1"/>
        <end position="27"/>
    </location>
</feature>
<feature type="coiled-coil region" evidence="1">
    <location>
        <begin position="143"/>
        <end position="170"/>
    </location>
</feature>
<evidence type="ECO:0000256" key="1">
    <source>
        <dbReference type="SAM" id="Coils"/>
    </source>
</evidence>
<dbReference type="Pfam" id="PF20649">
    <property type="entry name" value="COG5_C"/>
    <property type="match status" value="1"/>
</dbReference>
<dbReference type="PANTHER" id="PTHR13228">
    <property type="entry name" value="CONSERVED OLIGOMERIC GOLGI COMPLEX COMPONENT 5"/>
    <property type="match status" value="1"/>
</dbReference>
<dbReference type="Proteomes" id="UP000836788">
    <property type="component" value="Chromosome 1"/>
</dbReference>
<reference evidence="4" key="1">
    <citation type="submission" date="2022-02" db="EMBL/GenBank/DDBJ databases">
        <authorList>
            <person name="Giguere J D."/>
        </authorList>
    </citation>
    <scope>NUCLEOTIDE SEQUENCE</scope>
    <source>
        <strain evidence="4">CCAP 1055/1</strain>
    </source>
</reference>
<dbReference type="PANTHER" id="PTHR13228:SF3">
    <property type="entry name" value="CONSERVED OLIGOMERIC GOLGI COMPLEX SUBUNIT 5"/>
    <property type="match status" value="1"/>
</dbReference>
<dbReference type="AlphaFoldDB" id="A0A8J9RZ74"/>
<feature type="domain" description="Conserved oligomeric Golgi complex subunit 5 helical" evidence="3">
    <location>
        <begin position="241"/>
        <end position="429"/>
    </location>
</feature>
<evidence type="ECO:0000313" key="4">
    <source>
        <dbReference type="EMBL" id="CAG9276904.1"/>
    </source>
</evidence>
<dbReference type="InterPro" id="IPR019465">
    <property type="entry name" value="Cog5"/>
</dbReference>
<dbReference type="InterPro" id="IPR048485">
    <property type="entry name" value="COG5_helical"/>
</dbReference>